<evidence type="ECO:0000313" key="1">
    <source>
        <dbReference type="Proteomes" id="UP000887566"/>
    </source>
</evidence>
<protein>
    <submittedName>
        <fullName evidence="2">Uncharacterized protein</fullName>
    </submittedName>
</protein>
<reference evidence="2" key="1">
    <citation type="submission" date="2022-11" db="UniProtKB">
        <authorList>
            <consortium name="WormBaseParasite"/>
        </authorList>
    </citation>
    <scope>IDENTIFICATION</scope>
</reference>
<sequence>MIRCSTFTFIAFLISVIIAVVTGQY</sequence>
<accession>A0A914V2C5</accession>
<evidence type="ECO:0000313" key="2">
    <source>
        <dbReference type="WBParaSite" id="PSAMB.scaffold14723size1800.g36202.t1"/>
    </source>
</evidence>
<keyword evidence="1" id="KW-1185">Reference proteome</keyword>
<dbReference type="Proteomes" id="UP000887566">
    <property type="component" value="Unplaced"/>
</dbReference>
<dbReference type="WBParaSite" id="PSAMB.scaffold14723size1800.g36202.t1">
    <property type="protein sequence ID" value="PSAMB.scaffold14723size1800.g36202.t1"/>
    <property type="gene ID" value="PSAMB.scaffold14723size1800.g36202"/>
</dbReference>
<organism evidence="1 2">
    <name type="scientific">Plectus sambesii</name>
    <dbReference type="NCBI Taxonomy" id="2011161"/>
    <lineage>
        <taxon>Eukaryota</taxon>
        <taxon>Metazoa</taxon>
        <taxon>Ecdysozoa</taxon>
        <taxon>Nematoda</taxon>
        <taxon>Chromadorea</taxon>
        <taxon>Plectida</taxon>
        <taxon>Plectina</taxon>
        <taxon>Plectoidea</taxon>
        <taxon>Plectidae</taxon>
        <taxon>Plectus</taxon>
    </lineage>
</organism>
<dbReference type="AlphaFoldDB" id="A0A914V2C5"/>
<name>A0A914V2C5_9BILA</name>
<proteinExistence type="predicted"/>